<evidence type="ECO:0000313" key="2">
    <source>
        <dbReference type="EMBL" id="MBB1160556.1"/>
    </source>
</evidence>
<keyword evidence="2" id="KW-0808">Transferase</keyword>
<accession>A0A839HH29</accession>
<protein>
    <submittedName>
        <fullName evidence="2">Polysaccharide pyruvyl transferase family protein</fullName>
    </submittedName>
</protein>
<dbReference type="Pfam" id="PF04230">
    <property type="entry name" value="PS_pyruv_trans"/>
    <property type="match status" value="1"/>
</dbReference>
<dbReference type="InterPro" id="IPR007345">
    <property type="entry name" value="Polysacch_pyruvyl_Trfase"/>
</dbReference>
<sequence length="390" mass="42195">MKRVGLIDNLQDLPDFLANRYETASAADCMAATGGNTGNVAFVHAARKVLGHPLRRVVWGERPATVRTEVDHLVICCANQLGSHADLGEWADHLEALGLPVTLLGLGAQSDTLDRFPALPAGTLRFLDVVRHHRGDADSNLAVRGDYTRDLLAALGHTARPIGCPSLQIAPGRDLGSAILRGQAQRGEIERVAVAAGNPWHGPSAWLEALLVDVVEQYAGDYVVQHPQEMLAFAFGEVEALTPETVARFLAVYGPRFDLDGLLAWYRRHAVVHVDAASWLRALRRCDLALGPRYHGVALAVQAGRPGCVLTIDGRTEELCIGTGLKQISAHTLKGQGLTAPDLVALAQWTPEDAERFDTVRHRKAQDLADFLRANGLQPADHLLRNAGEL</sequence>
<gene>
    <name evidence="2" type="ORF">H4F90_00990</name>
</gene>
<dbReference type="AlphaFoldDB" id="A0A839HH29"/>
<dbReference type="GO" id="GO:0016740">
    <property type="term" value="F:transferase activity"/>
    <property type="evidence" value="ECO:0007669"/>
    <property type="project" value="UniProtKB-KW"/>
</dbReference>
<comment type="caution">
    <text evidence="2">The sequence shown here is derived from an EMBL/GenBank/DDBJ whole genome shotgun (WGS) entry which is preliminary data.</text>
</comment>
<dbReference type="Proteomes" id="UP000586093">
    <property type="component" value="Unassembled WGS sequence"/>
</dbReference>
<dbReference type="EMBL" id="JACIVI010000001">
    <property type="protein sequence ID" value="MBB1160556.1"/>
    <property type="molecule type" value="Genomic_DNA"/>
</dbReference>
<reference evidence="2 3" key="1">
    <citation type="submission" date="2020-08" db="EMBL/GenBank/DDBJ databases">
        <title>Aquariorum lacteus gen. nov., sp. nov., a new member of the family Comamonadaceae, isolated from freshwater aquarium.</title>
        <authorList>
            <person name="Chun S.-J."/>
        </authorList>
    </citation>
    <scope>NUCLEOTIDE SEQUENCE [LARGE SCALE GENOMIC DNA]</scope>
    <source>
        <strain evidence="2 3">SJAQ100</strain>
    </source>
</reference>
<evidence type="ECO:0000259" key="1">
    <source>
        <dbReference type="Pfam" id="PF04230"/>
    </source>
</evidence>
<keyword evidence="3" id="KW-1185">Reference proteome</keyword>
<dbReference type="RefSeq" id="WP_182660609.1">
    <property type="nucleotide sequence ID" value="NZ_JACIVI010000001.1"/>
</dbReference>
<proteinExistence type="predicted"/>
<name>A0A839HH29_9BURK</name>
<feature type="domain" description="Polysaccharide pyruvyl transferase" evidence="1">
    <location>
        <begin position="41"/>
        <end position="313"/>
    </location>
</feature>
<organism evidence="2 3">
    <name type="scientific">Aquariibacter albus</name>
    <dbReference type="NCBI Taxonomy" id="2759899"/>
    <lineage>
        <taxon>Bacteria</taxon>
        <taxon>Pseudomonadati</taxon>
        <taxon>Pseudomonadota</taxon>
        <taxon>Betaproteobacteria</taxon>
        <taxon>Burkholderiales</taxon>
        <taxon>Sphaerotilaceae</taxon>
        <taxon>Aquariibacter</taxon>
    </lineage>
</organism>
<evidence type="ECO:0000313" key="3">
    <source>
        <dbReference type="Proteomes" id="UP000586093"/>
    </source>
</evidence>